<dbReference type="OrthoDB" id="1645729at2"/>
<dbReference type="EMBL" id="FNFL01000001">
    <property type="protein sequence ID" value="SDJ70197.1"/>
    <property type="molecule type" value="Genomic_DNA"/>
</dbReference>
<organism evidence="2 3">
    <name type="scientific">Sediminibacillus albus</name>
    <dbReference type="NCBI Taxonomy" id="407036"/>
    <lineage>
        <taxon>Bacteria</taxon>
        <taxon>Bacillati</taxon>
        <taxon>Bacillota</taxon>
        <taxon>Bacilli</taxon>
        <taxon>Bacillales</taxon>
        <taxon>Bacillaceae</taxon>
        <taxon>Sediminibacillus</taxon>
    </lineage>
</organism>
<keyword evidence="3" id="KW-1185">Reference proteome</keyword>
<dbReference type="RefSeq" id="WP_093210538.1">
    <property type="nucleotide sequence ID" value="NZ_FNFL01000001.1"/>
</dbReference>
<gene>
    <name evidence="2" type="ORF">SAMN05216243_0396</name>
</gene>
<dbReference type="SUPFAM" id="SSF89360">
    <property type="entry name" value="HesB-like domain"/>
    <property type="match status" value="1"/>
</dbReference>
<dbReference type="InterPro" id="IPR008326">
    <property type="entry name" value="PdhI-like"/>
</dbReference>
<protein>
    <submittedName>
        <fullName evidence="2">Uncharacterized protein YneR</fullName>
    </submittedName>
</protein>
<dbReference type="Proteomes" id="UP000198694">
    <property type="component" value="Unassembled WGS sequence"/>
</dbReference>
<dbReference type="STRING" id="407036.SAMN05216243_0396"/>
<evidence type="ECO:0000313" key="3">
    <source>
        <dbReference type="Proteomes" id="UP000198694"/>
    </source>
</evidence>
<reference evidence="2 3" key="1">
    <citation type="submission" date="2016-10" db="EMBL/GenBank/DDBJ databases">
        <authorList>
            <person name="de Groot N.N."/>
        </authorList>
    </citation>
    <scope>NUCLEOTIDE SEQUENCE [LARGE SCALE GENOMIC DNA]</scope>
    <source>
        <strain evidence="2 3">CGMCC 1.6502</strain>
    </source>
</reference>
<evidence type="ECO:0000256" key="1">
    <source>
        <dbReference type="ARBA" id="ARBA00006718"/>
    </source>
</evidence>
<dbReference type="InterPro" id="IPR035903">
    <property type="entry name" value="HesB-like_dom_sf"/>
</dbReference>
<name>A0A1G8VWK3_9BACI</name>
<dbReference type="PIRSF" id="PIRSF034852">
    <property type="entry name" value="UCP034852"/>
    <property type="match status" value="1"/>
</dbReference>
<proteinExistence type="inferred from homology"/>
<comment type="similarity">
    <text evidence="1">Belongs to the HesB/IscA family.</text>
</comment>
<accession>A0A1G8VWK3</accession>
<dbReference type="AlphaFoldDB" id="A0A1G8VWK3"/>
<evidence type="ECO:0000313" key="2">
    <source>
        <dbReference type="EMBL" id="SDJ70197.1"/>
    </source>
</evidence>
<sequence>MNLQISEEAAEWYKNELELEETDEVRFFVRYGGIGGHQPGFSLGIAAEAPSEPVTESEVHGILFFVEQQDSWYFDGADLHIEYNGETEEPSFEYN</sequence>